<name>A0A7J0DCC6_9ERIC</name>
<protein>
    <submittedName>
        <fullName evidence="1">Uncharacterized protein</fullName>
    </submittedName>
</protein>
<dbReference type="Proteomes" id="UP000585474">
    <property type="component" value="Unassembled WGS sequence"/>
</dbReference>
<dbReference type="EMBL" id="BJWL01000160">
    <property type="protein sequence ID" value="GFS32281.1"/>
    <property type="molecule type" value="Genomic_DNA"/>
</dbReference>
<sequence length="173" mass="19264">MHLHTEVYALSHQVALHPPTGVHHTLHRGVPQTTSLCELSWLHLSSLVRTTGEITITDQIESERDSFRRRRALRCTASQNRLGLLALSFSMDILHWLHDLCLARLLYIFQSISLCSYTALDPPGTITDSPSTPALALRTSIQRLLPLSILLANTTGRMSNSSSPYLDTPLQSV</sequence>
<evidence type="ECO:0000313" key="1">
    <source>
        <dbReference type="EMBL" id="GFS32281.1"/>
    </source>
</evidence>
<reference evidence="2" key="1">
    <citation type="submission" date="2019-07" db="EMBL/GenBank/DDBJ databases">
        <title>De Novo Assembly of kiwifruit Actinidia rufa.</title>
        <authorList>
            <person name="Sugita-Konishi S."/>
            <person name="Sato K."/>
            <person name="Mori E."/>
            <person name="Abe Y."/>
            <person name="Kisaki G."/>
            <person name="Hamano K."/>
            <person name="Suezawa K."/>
            <person name="Otani M."/>
            <person name="Fukuda T."/>
            <person name="Manabe T."/>
            <person name="Gomi K."/>
            <person name="Tabuchi M."/>
            <person name="Akimitsu K."/>
            <person name="Kataoka I."/>
        </authorList>
    </citation>
    <scope>NUCLEOTIDE SEQUENCE [LARGE SCALE GENOMIC DNA]</scope>
    <source>
        <strain evidence="2">cv. Fuchu</strain>
    </source>
</reference>
<comment type="caution">
    <text evidence="1">The sequence shown here is derived from an EMBL/GenBank/DDBJ whole genome shotgun (WGS) entry which is preliminary data.</text>
</comment>
<organism evidence="1 2">
    <name type="scientific">Actinidia rufa</name>
    <dbReference type="NCBI Taxonomy" id="165716"/>
    <lineage>
        <taxon>Eukaryota</taxon>
        <taxon>Viridiplantae</taxon>
        <taxon>Streptophyta</taxon>
        <taxon>Embryophyta</taxon>
        <taxon>Tracheophyta</taxon>
        <taxon>Spermatophyta</taxon>
        <taxon>Magnoliopsida</taxon>
        <taxon>eudicotyledons</taxon>
        <taxon>Gunneridae</taxon>
        <taxon>Pentapetalae</taxon>
        <taxon>asterids</taxon>
        <taxon>Ericales</taxon>
        <taxon>Actinidiaceae</taxon>
        <taxon>Actinidia</taxon>
    </lineage>
</organism>
<evidence type="ECO:0000313" key="2">
    <source>
        <dbReference type="Proteomes" id="UP000585474"/>
    </source>
</evidence>
<keyword evidence="2" id="KW-1185">Reference proteome</keyword>
<accession>A0A7J0DCC6</accession>
<dbReference type="AlphaFoldDB" id="A0A7J0DCC6"/>
<gene>
    <name evidence="1" type="ORF">Acr_00g0021710</name>
</gene>
<proteinExistence type="predicted"/>